<dbReference type="GO" id="GO:0004674">
    <property type="term" value="F:protein serine/threonine kinase activity"/>
    <property type="evidence" value="ECO:0007669"/>
    <property type="project" value="TreeGrafter"/>
</dbReference>
<dbReference type="Gene3D" id="3.30.200.20">
    <property type="entry name" value="Phosphorylase Kinase, domain 1"/>
    <property type="match status" value="1"/>
</dbReference>
<dbReference type="Gene3D" id="1.10.510.10">
    <property type="entry name" value="Transferase(Phosphotransferase) domain 1"/>
    <property type="match status" value="1"/>
</dbReference>
<dbReference type="PROSITE" id="PS00107">
    <property type="entry name" value="PROTEIN_KINASE_ATP"/>
    <property type="match status" value="1"/>
</dbReference>
<evidence type="ECO:0000259" key="7">
    <source>
        <dbReference type="PROSITE" id="PS50011"/>
    </source>
</evidence>
<dbReference type="PATRIC" id="fig|445710.3.peg.2306"/>
<name>A0A160N1Q6_9GAMM</name>
<evidence type="ECO:0000256" key="2">
    <source>
        <dbReference type="ARBA" id="ARBA00022741"/>
    </source>
</evidence>
<dbReference type="SUPFAM" id="SSF56112">
    <property type="entry name" value="Protein kinase-like (PK-like)"/>
    <property type="match status" value="1"/>
</dbReference>
<dbReference type="RefSeq" id="WP_063672910.1">
    <property type="nucleotide sequence ID" value="NZ_CP014841.1"/>
</dbReference>
<feature type="binding site" evidence="5">
    <location>
        <position position="114"/>
    </location>
    <ligand>
        <name>ATP</name>
        <dbReference type="ChEBI" id="CHEBI:30616"/>
    </ligand>
</feature>
<dbReference type="PANTHER" id="PTHR43289:SF34">
    <property type="entry name" value="SERINE_THREONINE-PROTEIN KINASE YBDM-RELATED"/>
    <property type="match status" value="1"/>
</dbReference>
<organism evidence="8 9">
    <name type="scientific">Dyella thiooxydans</name>
    <dbReference type="NCBI Taxonomy" id="445710"/>
    <lineage>
        <taxon>Bacteria</taxon>
        <taxon>Pseudomonadati</taxon>
        <taxon>Pseudomonadota</taxon>
        <taxon>Gammaproteobacteria</taxon>
        <taxon>Lysobacterales</taxon>
        <taxon>Rhodanobacteraceae</taxon>
        <taxon>Dyella</taxon>
    </lineage>
</organism>
<dbReference type="PANTHER" id="PTHR43289">
    <property type="entry name" value="MITOGEN-ACTIVATED PROTEIN KINASE KINASE KINASE 20-RELATED"/>
    <property type="match status" value="1"/>
</dbReference>
<feature type="domain" description="Protein kinase" evidence="7">
    <location>
        <begin position="83"/>
        <end position="363"/>
    </location>
</feature>
<dbReference type="Pfam" id="PF13374">
    <property type="entry name" value="TPR_10"/>
    <property type="match status" value="3"/>
</dbReference>
<dbReference type="PROSITE" id="PS50011">
    <property type="entry name" value="PROTEIN_KINASE_DOM"/>
    <property type="match status" value="1"/>
</dbReference>
<evidence type="ECO:0000256" key="1">
    <source>
        <dbReference type="ARBA" id="ARBA00022679"/>
    </source>
</evidence>
<evidence type="ECO:0000256" key="4">
    <source>
        <dbReference type="ARBA" id="ARBA00022840"/>
    </source>
</evidence>
<keyword evidence="2 5" id="KW-0547">Nucleotide-binding</keyword>
<dbReference type="STRING" id="445710.ATSB10_23120"/>
<dbReference type="Gene3D" id="1.25.40.10">
    <property type="entry name" value="Tetratricopeptide repeat domain"/>
    <property type="match status" value="3"/>
</dbReference>
<dbReference type="PROSITE" id="PS00108">
    <property type="entry name" value="PROTEIN_KINASE_ST"/>
    <property type="match status" value="1"/>
</dbReference>
<sequence>MKGAQTDRYAEAKRVALAAADLPESARDGFVVGECGVDEALLHEVRWMLAAIDSTHTAPLPVLQVTSPDLTGQDAQARDTRHYRLLRHLGEGGMGTVYLAERVDDDFSQQVALKLLTAAAEGSPVLTERFCQERKLLARLEHSGIARLLDGGLLADGRPFLAMEYVDGERVDVWCDRRGLDLTGRIELFLKVCTAVEYAHRNLIIHRDIKPANILVTADGSPKLLDFGIARMVGDHLDPQRTATAAQAMTLAYASPEQIERLPLTAAADVYSLGVVLYQLVAGRRPYQELVTPHVLSNAIIAGNLVSPSRAARLARQEAGLPPARGRAVPSDLEAIILKALRRRIDERYASVTALAVDLRRFLECRPVEARRGRHWYRARRYMQRNRWPLTAAAAVLLTMLAGLFASLVALGDARAARSLAEQRQQQLERVVAFQQSMLDSVDIDAMGHAITRARLADTSTNPAGSTDLARRMLDTFVVNHALDRIGPDFADAPRLAADVRQSLARVLLNIGSYDHAATELEQVLAARQRLMPADPDGVLSAQLDLARVRLRQGDLASAGALYSGVVAATALRPIGDPVRVRAQAGRAKVLSGQGHLEEARQEQQSLFNALSRTMPATDPGLLRLRRDLVITLIGLGQRDEALELAQPMVELDRTTFGAEAPETLDAMITLAQLQHYRHNFEKSLVLAREVVAIRTRRLGANHPDTLAARHMLAMDEVYLSGDEATYAKADQDVKAVIEARSRVLGPDHPATIASMTLMVRLLAKRGNATDDPAVRHAFMARAIAIEQQILAAHQRQLGENHPDTLMAHGSLANLLSYDGQYQEALSQARLTLAGQIRVLGPQHPIVFATYNLLGDIEAAAGHWAAARDPYEKALEGRNELLGKGDAHTIESASRLYGVLEHLHDTAAAQAVRQRYMDPVIAMDPGKLNASLRGERQEALSMLGAAKSPQLP</sequence>
<keyword evidence="6" id="KW-1133">Transmembrane helix</keyword>
<protein>
    <recommendedName>
        <fullName evidence="7">Protein kinase domain-containing protein</fullName>
    </recommendedName>
</protein>
<keyword evidence="1" id="KW-0808">Transferase</keyword>
<evidence type="ECO:0000256" key="3">
    <source>
        <dbReference type="ARBA" id="ARBA00022777"/>
    </source>
</evidence>
<dbReference type="InterPro" id="IPR000719">
    <property type="entry name" value="Prot_kinase_dom"/>
</dbReference>
<keyword evidence="6" id="KW-0472">Membrane</keyword>
<keyword evidence="4 5" id="KW-0067">ATP-binding</keyword>
<dbReference type="Pfam" id="PF00069">
    <property type="entry name" value="Pkinase"/>
    <property type="match status" value="1"/>
</dbReference>
<dbReference type="Proteomes" id="UP000077255">
    <property type="component" value="Chromosome"/>
</dbReference>
<dbReference type="GO" id="GO:0005524">
    <property type="term" value="F:ATP binding"/>
    <property type="evidence" value="ECO:0007669"/>
    <property type="project" value="UniProtKB-UniRule"/>
</dbReference>
<dbReference type="InterPro" id="IPR011009">
    <property type="entry name" value="Kinase-like_dom_sf"/>
</dbReference>
<gene>
    <name evidence="8" type="ORF">ATSB10_23120</name>
</gene>
<accession>A0A160N1Q6</accession>
<keyword evidence="9" id="KW-1185">Reference proteome</keyword>
<dbReference type="OrthoDB" id="9783151at2"/>
<evidence type="ECO:0000256" key="6">
    <source>
        <dbReference type="SAM" id="Phobius"/>
    </source>
</evidence>
<dbReference type="InterPro" id="IPR017441">
    <property type="entry name" value="Protein_kinase_ATP_BS"/>
</dbReference>
<reference evidence="8 9" key="1">
    <citation type="submission" date="2016-02" db="EMBL/GenBank/DDBJ databases">
        <title>Complete genome sequencing and analysis of ATSB10, Dyella thiooxydans isolated from rhizosphere soil of sunflower (Helianthus annuus L.).</title>
        <authorList>
            <person name="Lee Y."/>
            <person name="Hwangbo K."/>
            <person name="Chung H."/>
            <person name="Yoo J."/>
            <person name="Kim K.Y."/>
            <person name="Sa T.M."/>
            <person name="Um Y."/>
            <person name="Madhaiyan M."/>
        </authorList>
    </citation>
    <scope>NUCLEOTIDE SEQUENCE [LARGE SCALE GENOMIC DNA]</scope>
    <source>
        <strain evidence="8 9">ATSB10</strain>
    </source>
</reference>
<dbReference type="CDD" id="cd14014">
    <property type="entry name" value="STKc_PknB_like"/>
    <property type="match status" value="1"/>
</dbReference>
<proteinExistence type="predicted"/>
<evidence type="ECO:0000313" key="9">
    <source>
        <dbReference type="Proteomes" id="UP000077255"/>
    </source>
</evidence>
<feature type="transmembrane region" description="Helical" evidence="6">
    <location>
        <begin position="388"/>
        <end position="411"/>
    </location>
</feature>
<dbReference type="InterPro" id="IPR008271">
    <property type="entry name" value="Ser/Thr_kinase_AS"/>
</dbReference>
<keyword evidence="3" id="KW-0418">Kinase</keyword>
<dbReference type="AlphaFoldDB" id="A0A160N1Q6"/>
<dbReference type="KEGG" id="dtx:ATSB10_23120"/>
<dbReference type="EMBL" id="CP014841">
    <property type="protein sequence ID" value="AND69766.1"/>
    <property type="molecule type" value="Genomic_DNA"/>
</dbReference>
<evidence type="ECO:0000256" key="5">
    <source>
        <dbReference type="PROSITE-ProRule" id="PRU10141"/>
    </source>
</evidence>
<keyword evidence="6" id="KW-0812">Transmembrane</keyword>
<dbReference type="InterPro" id="IPR011990">
    <property type="entry name" value="TPR-like_helical_dom_sf"/>
</dbReference>
<dbReference type="SUPFAM" id="SSF48452">
    <property type="entry name" value="TPR-like"/>
    <property type="match status" value="3"/>
</dbReference>
<evidence type="ECO:0000313" key="8">
    <source>
        <dbReference type="EMBL" id="AND69766.1"/>
    </source>
</evidence>
<dbReference type="SMART" id="SM00220">
    <property type="entry name" value="S_TKc"/>
    <property type="match status" value="1"/>
</dbReference>